<dbReference type="AlphaFoldDB" id="A0A834I506"/>
<comment type="caution">
    <text evidence="2">The sequence shown here is derived from an EMBL/GenBank/DDBJ whole genome shotgun (WGS) entry which is preliminary data.</text>
</comment>
<feature type="compositionally biased region" description="Polar residues" evidence="1">
    <location>
        <begin position="49"/>
        <end position="58"/>
    </location>
</feature>
<reference evidence="2" key="1">
    <citation type="submission" date="2020-08" db="EMBL/GenBank/DDBJ databases">
        <title>Genome sequencing and assembly of the red palm weevil Rhynchophorus ferrugineus.</title>
        <authorList>
            <person name="Dias G.B."/>
            <person name="Bergman C.M."/>
            <person name="Manee M."/>
        </authorList>
    </citation>
    <scope>NUCLEOTIDE SEQUENCE</scope>
    <source>
        <strain evidence="2">AA-2017</strain>
        <tissue evidence="2">Whole larva</tissue>
    </source>
</reference>
<keyword evidence="3" id="KW-1185">Reference proteome</keyword>
<evidence type="ECO:0000256" key="1">
    <source>
        <dbReference type="SAM" id="MobiDB-lite"/>
    </source>
</evidence>
<evidence type="ECO:0000313" key="3">
    <source>
        <dbReference type="Proteomes" id="UP000625711"/>
    </source>
</evidence>
<gene>
    <name evidence="2" type="ORF">GWI33_014510</name>
</gene>
<proteinExistence type="predicted"/>
<protein>
    <submittedName>
        <fullName evidence="2">Uncharacterized protein</fullName>
    </submittedName>
</protein>
<evidence type="ECO:0000313" key="2">
    <source>
        <dbReference type="EMBL" id="KAF7272737.1"/>
    </source>
</evidence>
<feature type="compositionally biased region" description="Gly residues" evidence="1">
    <location>
        <begin position="1"/>
        <end position="13"/>
    </location>
</feature>
<dbReference type="EMBL" id="JAACXV010013712">
    <property type="protein sequence ID" value="KAF7272737.1"/>
    <property type="molecule type" value="Genomic_DNA"/>
</dbReference>
<accession>A0A834I506</accession>
<dbReference type="Proteomes" id="UP000625711">
    <property type="component" value="Unassembled WGS sequence"/>
</dbReference>
<organism evidence="2 3">
    <name type="scientific">Rhynchophorus ferrugineus</name>
    <name type="common">Red palm weevil</name>
    <name type="synonym">Curculio ferrugineus</name>
    <dbReference type="NCBI Taxonomy" id="354439"/>
    <lineage>
        <taxon>Eukaryota</taxon>
        <taxon>Metazoa</taxon>
        <taxon>Ecdysozoa</taxon>
        <taxon>Arthropoda</taxon>
        <taxon>Hexapoda</taxon>
        <taxon>Insecta</taxon>
        <taxon>Pterygota</taxon>
        <taxon>Neoptera</taxon>
        <taxon>Endopterygota</taxon>
        <taxon>Coleoptera</taxon>
        <taxon>Polyphaga</taxon>
        <taxon>Cucujiformia</taxon>
        <taxon>Curculionidae</taxon>
        <taxon>Dryophthorinae</taxon>
        <taxon>Rhynchophorus</taxon>
    </lineage>
</organism>
<sequence length="89" mass="9658">MRETLGGGGGWRPGGAKDDDRKKCRPSDRGAASKGGLRMTRGFIDPVPFSSSRQAGTRSSGCLCPFWIGNGVMRRFRDGISSGSRIFYR</sequence>
<name>A0A834I506_RHYFE</name>
<feature type="region of interest" description="Disordered" evidence="1">
    <location>
        <begin position="1"/>
        <end position="58"/>
    </location>
</feature>
<feature type="compositionally biased region" description="Basic and acidic residues" evidence="1">
    <location>
        <begin position="15"/>
        <end position="28"/>
    </location>
</feature>